<organism evidence="1 2">
    <name type="scientific">Sphingoaurantiacus capsulatus</name>
    <dbReference type="NCBI Taxonomy" id="1771310"/>
    <lineage>
        <taxon>Bacteria</taxon>
        <taxon>Pseudomonadati</taxon>
        <taxon>Pseudomonadota</taxon>
        <taxon>Alphaproteobacteria</taxon>
        <taxon>Sphingomonadales</taxon>
        <taxon>Sphingosinicellaceae</taxon>
        <taxon>Sphingoaurantiacus</taxon>
    </lineage>
</organism>
<dbReference type="Proteomes" id="UP001595615">
    <property type="component" value="Unassembled WGS sequence"/>
</dbReference>
<dbReference type="EMBL" id="JBHRXV010000011">
    <property type="protein sequence ID" value="MFC3714045.1"/>
    <property type="molecule type" value="Genomic_DNA"/>
</dbReference>
<comment type="caution">
    <text evidence="1">The sequence shown here is derived from an EMBL/GenBank/DDBJ whole genome shotgun (WGS) entry which is preliminary data.</text>
</comment>
<protein>
    <submittedName>
        <fullName evidence="1">Uncharacterized protein</fullName>
    </submittedName>
</protein>
<accession>A0ABV7XCZ8</accession>
<gene>
    <name evidence="1" type="ORF">ACFOMD_15850</name>
</gene>
<sequence>MSDEEEVQLDPVVTVSRITALEMLMRQQMIIQLRILNELGHIELTPDYVKNLADIYTEKVDESKIIDSSSPDVNYEFKVNVIHHLERFFDEIIEHVKRNP</sequence>
<proteinExistence type="predicted"/>
<evidence type="ECO:0000313" key="2">
    <source>
        <dbReference type="Proteomes" id="UP001595615"/>
    </source>
</evidence>
<reference evidence="2" key="1">
    <citation type="journal article" date="2019" name="Int. J. Syst. Evol. Microbiol.">
        <title>The Global Catalogue of Microorganisms (GCM) 10K type strain sequencing project: providing services to taxonomists for standard genome sequencing and annotation.</title>
        <authorList>
            <consortium name="The Broad Institute Genomics Platform"/>
            <consortium name="The Broad Institute Genome Sequencing Center for Infectious Disease"/>
            <person name="Wu L."/>
            <person name="Ma J."/>
        </authorList>
    </citation>
    <scope>NUCLEOTIDE SEQUENCE [LARGE SCALE GENOMIC DNA]</scope>
    <source>
        <strain evidence="2">KCTC 42644</strain>
    </source>
</reference>
<name>A0ABV7XCZ8_9SPHN</name>
<keyword evidence="2" id="KW-1185">Reference proteome</keyword>
<evidence type="ECO:0000313" key="1">
    <source>
        <dbReference type="EMBL" id="MFC3714045.1"/>
    </source>
</evidence>
<dbReference type="RefSeq" id="WP_380863116.1">
    <property type="nucleotide sequence ID" value="NZ_JBHRXV010000011.1"/>
</dbReference>